<dbReference type="InterPro" id="IPR001492">
    <property type="entry name" value="Flagellin"/>
</dbReference>
<comment type="caution">
    <text evidence="7">The sequence shown here is derived from an EMBL/GenBank/DDBJ whole genome shotgun (WGS) entry which is preliminary data.</text>
</comment>
<feature type="domain" description="Flagellin N-terminal" evidence="5">
    <location>
        <begin position="3"/>
        <end position="141"/>
    </location>
</feature>
<reference evidence="7" key="1">
    <citation type="submission" date="2020-11" db="EMBL/GenBank/DDBJ databases">
        <title>Multidrug resistant novel bacterium Savagea serpentis sp. nov., isolated from the scats of a vine snake (Ahaetulla nasuta).</title>
        <authorList>
            <person name="Venkata Ramana V."/>
            <person name="Vikas Patil S."/>
            <person name="Yogita Lugani V."/>
        </authorList>
    </citation>
    <scope>NUCLEOTIDE SEQUENCE</scope>
    <source>
        <strain evidence="7">SN6</strain>
    </source>
</reference>
<dbReference type="PANTHER" id="PTHR42792">
    <property type="entry name" value="FLAGELLIN"/>
    <property type="match status" value="1"/>
</dbReference>
<protein>
    <recommendedName>
        <fullName evidence="2 4">Flagellin</fullName>
    </recommendedName>
</protein>
<keyword evidence="7" id="KW-0282">Flagellum</keyword>
<evidence type="ECO:0000256" key="1">
    <source>
        <dbReference type="ARBA" id="ARBA00005709"/>
    </source>
</evidence>
<comment type="function">
    <text evidence="4">Flagellin is the subunit protein which polymerizes to form the filaments of bacterial flagella.</text>
</comment>
<dbReference type="RefSeq" id="WP_194562774.1">
    <property type="nucleotide sequence ID" value="NZ_JADKPV010000003.1"/>
</dbReference>
<proteinExistence type="inferred from homology"/>
<keyword evidence="3 4" id="KW-0975">Bacterial flagellum</keyword>
<name>A0A8J7GJX8_9BACL</name>
<comment type="subcellular location">
    <subcellularLocation>
        <location evidence="4">Secreted</location>
    </subcellularLocation>
    <subcellularLocation>
        <location evidence="4">Bacterial flagellum</location>
    </subcellularLocation>
</comment>
<evidence type="ECO:0000313" key="8">
    <source>
        <dbReference type="Proteomes" id="UP000622653"/>
    </source>
</evidence>
<keyword evidence="7" id="KW-0969">Cilium</keyword>
<dbReference type="GO" id="GO:0005198">
    <property type="term" value="F:structural molecule activity"/>
    <property type="evidence" value="ECO:0007669"/>
    <property type="project" value="UniProtKB-UniRule"/>
</dbReference>
<keyword evidence="4" id="KW-0964">Secreted</keyword>
<dbReference type="SUPFAM" id="SSF64518">
    <property type="entry name" value="Phase 1 flagellin"/>
    <property type="match status" value="1"/>
</dbReference>
<dbReference type="Proteomes" id="UP000622653">
    <property type="component" value="Unassembled WGS sequence"/>
</dbReference>
<dbReference type="Pfam" id="PF00669">
    <property type="entry name" value="Flagellin_N"/>
    <property type="match status" value="1"/>
</dbReference>
<accession>A0A8J7GJX8</accession>
<comment type="similarity">
    <text evidence="1 4">Belongs to the bacterial flagellin family.</text>
</comment>
<evidence type="ECO:0000256" key="4">
    <source>
        <dbReference type="RuleBase" id="RU362073"/>
    </source>
</evidence>
<feature type="domain" description="Flagellin C-terminal" evidence="6">
    <location>
        <begin position="333"/>
        <end position="386"/>
    </location>
</feature>
<dbReference type="PRINTS" id="PR00207">
    <property type="entry name" value="FLAGELLIN"/>
</dbReference>
<dbReference type="InterPro" id="IPR001029">
    <property type="entry name" value="Flagellin_N"/>
</dbReference>
<evidence type="ECO:0000256" key="2">
    <source>
        <dbReference type="ARBA" id="ARBA00020110"/>
    </source>
</evidence>
<evidence type="ECO:0000259" key="6">
    <source>
        <dbReference type="Pfam" id="PF00700"/>
    </source>
</evidence>
<evidence type="ECO:0000259" key="5">
    <source>
        <dbReference type="Pfam" id="PF00669"/>
    </source>
</evidence>
<dbReference type="GO" id="GO:0009288">
    <property type="term" value="C:bacterial-type flagellum"/>
    <property type="evidence" value="ECO:0007669"/>
    <property type="project" value="UniProtKB-SubCell"/>
</dbReference>
<organism evidence="7 8">
    <name type="scientific">Savagea serpentis</name>
    <dbReference type="NCBI Taxonomy" id="2785297"/>
    <lineage>
        <taxon>Bacteria</taxon>
        <taxon>Bacillati</taxon>
        <taxon>Bacillota</taxon>
        <taxon>Bacilli</taxon>
        <taxon>Bacillales</taxon>
        <taxon>Caryophanaceae</taxon>
        <taxon>Savagea</taxon>
    </lineage>
</organism>
<dbReference type="EMBL" id="JADKPV010000003">
    <property type="protein sequence ID" value="MBF4501290.1"/>
    <property type="molecule type" value="Genomic_DNA"/>
</dbReference>
<evidence type="ECO:0000313" key="7">
    <source>
        <dbReference type="EMBL" id="MBF4501290.1"/>
    </source>
</evidence>
<dbReference type="Gene3D" id="3.30.70.2120">
    <property type="match status" value="1"/>
</dbReference>
<keyword evidence="7" id="KW-0966">Cell projection</keyword>
<evidence type="ECO:0000256" key="3">
    <source>
        <dbReference type="ARBA" id="ARBA00023143"/>
    </source>
</evidence>
<sequence length="387" mass="41231">MRINHNIAAINTHRQMQFNNTNVGKNLEKLSSGYRINRAGDDAAGLAISEKMRAQIKGLNMAEKNAQDGVSLIQTAEGALHETHSILQRMRELAVQSASDTNMDKVDRQAMQEELEALTAEINDIAGRTEFNTQKLIDGSFSNKKFQIGANEGQSIEVSIKKMDAAALGLTNSVVAETDVDASALKDGSYRVKGTDVLDASDNVVGKVTDNKITLADTAGTEIEFAKATELTEGATITVNGGKAELRLTASDDVKKLAAGTYEISGENVLKDGVKVGTYEDNKVKIQGVVNAGGEEIEFDKAALGLADDLDEGVKFTIGGVDISNRDQASAAITAINEAINKVSTQRSDLGAVQNRLEHTINNLGASAENLTAAESRIRDVDHVQAA</sequence>
<gene>
    <name evidence="7" type="ORF">IRY55_07950</name>
</gene>
<dbReference type="Gene3D" id="1.20.1330.10">
    <property type="entry name" value="f41 fragment of flagellin, N-terminal domain"/>
    <property type="match status" value="1"/>
</dbReference>
<keyword evidence="8" id="KW-1185">Reference proteome</keyword>
<dbReference type="InterPro" id="IPR046358">
    <property type="entry name" value="Flagellin_C"/>
</dbReference>
<dbReference type="Pfam" id="PF00700">
    <property type="entry name" value="Flagellin_C"/>
    <property type="match status" value="1"/>
</dbReference>
<dbReference type="GO" id="GO:0005576">
    <property type="term" value="C:extracellular region"/>
    <property type="evidence" value="ECO:0007669"/>
    <property type="project" value="UniProtKB-SubCell"/>
</dbReference>
<dbReference type="PANTHER" id="PTHR42792:SF2">
    <property type="entry name" value="FLAGELLIN"/>
    <property type="match status" value="1"/>
</dbReference>
<dbReference type="AlphaFoldDB" id="A0A8J7GJX8"/>